<evidence type="ECO:0000313" key="1">
    <source>
        <dbReference type="EMBL" id="KAJ3520290.1"/>
    </source>
</evidence>
<comment type="caution">
    <text evidence="1">The sequence shown here is derived from an EMBL/GenBank/DDBJ whole genome shotgun (WGS) entry which is preliminary data.</text>
</comment>
<accession>A0ACC1RIL1</accession>
<organism evidence="1 2">
    <name type="scientific">Phlebia brevispora</name>
    <dbReference type="NCBI Taxonomy" id="194682"/>
    <lineage>
        <taxon>Eukaryota</taxon>
        <taxon>Fungi</taxon>
        <taxon>Dikarya</taxon>
        <taxon>Basidiomycota</taxon>
        <taxon>Agaricomycotina</taxon>
        <taxon>Agaricomycetes</taxon>
        <taxon>Polyporales</taxon>
        <taxon>Meruliaceae</taxon>
        <taxon>Phlebia</taxon>
    </lineage>
</organism>
<gene>
    <name evidence="1" type="ORF">NM688_g9185</name>
</gene>
<sequence>MGLWQLSSVQACSAGNVRSQRAFDRRARRKFRKRRNQFGLKTFVCTGKLAPRDIHTLKMAVGAKAELIDEHVSAHQCKLALEALLKHEVKRHAEQQESQLLPGREQNVWLVVTVKQMHPEKKLKPHRIPIVHPIVDPRTSAVCLITKDPQREYKDLLEEKQIRFISRVVGVEKLKGKFKGFEERRMLLKENDLFLADERVIPLLPGLLGKKFFAAKKQPIPVCLTRKDLKSELERAISSTYFHQNQGTCSSIKVGTLSQQAIHVLANLKAALPAVAKAIKGGWDNIQSLHIKTNSSISLPIWTCELGAEEGGRWDGLVDVEMGDAKEASGEEDGSEDEVEDAPPKKKGKKRAAEDDEEKPKKKAKSSVEEVETKKHAPTKATKAVPPAEADTPASSLPFTSAPKSKRRKEAVIPAEVVSEIPTPAPTAPSSDVTPATAEASAPSDTNGKKKARHRKSKATARGDRILLRPTSACRVSNPASR</sequence>
<name>A0ACC1RIL1_9APHY</name>
<keyword evidence="2" id="KW-1185">Reference proteome</keyword>
<protein>
    <submittedName>
        <fullName evidence="1">Uncharacterized protein</fullName>
    </submittedName>
</protein>
<evidence type="ECO:0000313" key="2">
    <source>
        <dbReference type="Proteomes" id="UP001148662"/>
    </source>
</evidence>
<reference evidence="1" key="1">
    <citation type="submission" date="2022-07" db="EMBL/GenBank/DDBJ databases">
        <title>Genome Sequence of Phlebia brevispora.</title>
        <authorList>
            <person name="Buettner E."/>
        </authorList>
    </citation>
    <scope>NUCLEOTIDE SEQUENCE</scope>
    <source>
        <strain evidence="1">MPL23</strain>
    </source>
</reference>
<dbReference type="EMBL" id="JANHOG010002755">
    <property type="protein sequence ID" value="KAJ3520290.1"/>
    <property type="molecule type" value="Genomic_DNA"/>
</dbReference>
<proteinExistence type="predicted"/>
<dbReference type="Proteomes" id="UP001148662">
    <property type="component" value="Unassembled WGS sequence"/>
</dbReference>